<dbReference type="InParanoid" id="N1JK30"/>
<evidence type="ECO:0000313" key="2">
    <source>
        <dbReference type="EMBL" id="CCU79713.1"/>
    </source>
</evidence>
<sequence>MKFFSSATTAALAGLLLLVPAANGEQYFKCDSGKEFTMAEVVSYGKSATAELSRTIEPSVDDYLTRISYQFEIDYMIGGKYWYLVQICQSQGTYYFYELGGSYWNQCAPKMRY</sequence>
<keyword evidence="3" id="KW-1185">Reference proteome</keyword>
<proteinExistence type="predicted"/>
<evidence type="ECO:0000256" key="1">
    <source>
        <dbReference type="SAM" id="SignalP"/>
    </source>
</evidence>
<feature type="signal peptide" evidence="1">
    <location>
        <begin position="1"/>
        <end position="24"/>
    </location>
</feature>
<accession>N1JK30</accession>
<feature type="chain" id="PRO_5004106966" evidence="1">
    <location>
        <begin position="25"/>
        <end position="113"/>
    </location>
</feature>
<evidence type="ECO:0000313" key="3">
    <source>
        <dbReference type="Proteomes" id="UP000015441"/>
    </source>
</evidence>
<protein>
    <submittedName>
        <fullName evidence="2">Putative candidate secreted effector protein</fullName>
    </submittedName>
</protein>
<dbReference type="Proteomes" id="UP000015441">
    <property type="component" value="Unassembled WGS sequence"/>
</dbReference>
<gene>
    <name evidence="2" type="ORF">BGHDH14_bgh03037</name>
</gene>
<reference evidence="2 3" key="1">
    <citation type="journal article" date="2010" name="Science">
        <title>Genome expansion and gene loss in powdery mildew fungi reveal tradeoffs in extreme parasitism.</title>
        <authorList>
            <person name="Spanu P.D."/>
            <person name="Abbott J.C."/>
            <person name="Amselem J."/>
            <person name="Burgis T.A."/>
            <person name="Soanes D.M."/>
            <person name="Stueber K."/>
            <person name="Ver Loren van Themaat E."/>
            <person name="Brown J.K.M."/>
            <person name="Butcher S.A."/>
            <person name="Gurr S.J."/>
            <person name="Lebrun M.-H."/>
            <person name="Ridout C.J."/>
            <person name="Schulze-Lefert P."/>
            <person name="Talbot N.J."/>
            <person name="Ahmadinejad N."/>
            <person name="Ametz C."/>
            <person name="Barton G.R."/>
            <person name="Benjdia M."/>
            <person name="Bidzinski P."/>
            <person name="Bindschedler L.V."/>
            <person name="Both M."/>
            <person name="Brewer M.T."/>
            <person name="Cadle-Davidson L."/>
            <person name="Cadle-Davidson M.M."/>
            <person name="Collemare J."/>
            <person name="Cramer R."/>
            <person name="Frenkel O."/>
            <person name="Godfrey D."/>
            <person name="Harriman J."/>
            <person name="Hoede C."/>
            <person name="King B.C."/>
            <person name="Klages S."/>
            <person name="Kleemann J."/>
            <person name="Knoll D."/>
            <person name="Koti P.S."/>
            <person name="Kreplak J."/>
            <person name="Lopez-Ruiz F.J."/>
            <person name="Lu X."/>
            <person name="Maekawa T."/>
            <person name="Mahanil S."/>
            <person name="Micali C."/>
            <person name="Milgroom M.G."/>
            <person name="Montana G."/>
            <person name="Noir S."/>
            <person name="O'Connell R.J."/>
            <person name="Oberhaensli S."/>
            <person name="Parlange F."/>
            <person name="Pedersen C."/>
            <person name="Quesneville H."/>
            <person name="Reinhardt R."/>
            <person name="Rott M."/>
            <person name="Sacristan S."/>
            <person name="Schmidt S.M."/>
            <person name="Schoen M."/>
            <person name="Skamnioti P."/>
            <person name="Sommer H."/>
            <person name="Stephens A."/>
            <person name="Takahara H."/>
            <person name="Thordal-Christensen H."/>
            <person name="Vigouroux M."/>
            <person name="Wessling R."/>
            <person name="Wicker T."/>
            <person name="Panstruga R."/>
        </authorList>
    </citation>
    <scope>NUCLEOTIDE SEQUENCE [LARGE SCALE GENOMIC DNA]</scope>
    <source>
        <strain evidence="2">DH14</strain>
    </source>
</reference>
<name>N1JK30_BLUG1</name>
<dbReference type="HOGENOM" id="CLU_166977_0_0_1"/>
<comment type="caution">
    <text evidence="2">The sequence shown here is derived from an EMBL/GenBank/DDBJ whole genome shotgun (WGS) entry which is preliminary data.</text>
</comment>
<dbReference type="EMBL" id="CAUH01004449">
    <property type="protein sequence ID" value="CCU79713.1"/>
    <property type="molecule type" value="Genomic_DNA"/>
</dbReference>
<keyword evidence="1" id="KW-0732">Signal</keyword>
<dbReference type="AlphaFoldDB" id="N1JK30"/>
<organism evidence="2 3">
    <name type="scientific">Blumeria graminis f. sp. hordei (strain DH14)</name>
    <name type="common">Barley powdery mildew</name>
    <name type="synonym">Oidium monilioides f. sp. hordei</name>
    <dbReference type="NCBI Taxonomy" id="546991"/>
    <lineage>
        <taxon>Eukaryota</taxon>
        <taxon>Fungi</taxon>
        <taxon>Dikarya</taxon>
        <taxon>Ascomycota</taxon>
        <taxon>Pezizomycotina</taxon>
        <taxon>Leotiomycetes</taxon>
        <taxon>Erysiphales</taxon>
        <taxon>Erysiphaceae</taxon>
        <taxon>Blumeria</taxon>
        <taxon>Blumeria hordei</taxon>
    </lineage>
</organism>